<keyword evidence="2" id="KW-1185">Reference proteome</keyword>
<sequence>MMPAQRTCGEAMQAGDACTPPPCQNCHRCRFTGAAAGPSPEPLPDPRAEPPWTLAGAAVEISPELPPESCRNHRWNLARTAVEIAATAN</sequence>
<proteinExistence type="predicted"/>
<name>A0AAN9NMD0_PHACN</name>
<comment type="caution">
    <text evidence="1">The sequence shown here is derived from an EMBL/GenBank/DDBJ whole genome shotgun (WGS) entry which is preliminary data.</text>
</comment>
<evidence type="ECO:0000313" key="1">
    <source>
        <dbReference type="EMBL" id="KAK7373432.1"/>
    </source>
</evidence>
<dbReference type="Proteomes" id="UP001374584">
    <property type="component" value="Unassembled WGS sequence"/>
</dbReference>
<reference evidence="1 2" key="1">
    <citation type="submission" date="2024-01" db="EMBL/GenBank/DDBJ databases">
        <title>The genomes of 5 underutilized Papilionoideae crops provide insights into root nodulation and disease resistanc.</title>
        <authorList>
            <person name="Jiang F."/>
        </authorList>
    </citation>
    <scope>NUCLEOTIDE SEQUENCE [LARGE SCALE GENOMIC DNA]</scope>
    <source>
        <strain evidence="1">JINMINGXINNONG_FW02</strain>
        <tissue evidence="1">Leaves</tissue>
    </source>
</reference>
<accession>A0AAN9NMD0</accession>
<dbReference type="AlphaFoldDB" id="A0AAN9NMD0"/>
<organism evidence="1 2">
    <name type="scientific">Phaseolus coccineus</name>
    <name type="common">Scarlet runner bean</name>
    <name type="synonym">Phaseolus multiflorus</name>
    <dbReference type="NCBI Taxonomy" id="3886"/>
    <lineage>
        <taxon>Eukaryota</taxon>
        <taxon>Viridiplantae</taxon>
        <taxon>Streptophyta</taxon>
        <taxon>Embryophyta</taxon>
        <taxon>Tracheophyta</taxon>
        <taxon>Spermatophyta</taxon>
        <taxon>Magnoliopsida</taxon>
        <taxon>eudicotyledons</taxon>
        <taxon>Gunneridae</taxon>
        <taxon>Pentapetalae</taxon>
        <taxon>rosids</taxon>
        <taxon>fabids</taxon>
        <taxon>Fabales</taxon>
        <taxon>Fabaceae</taxon>
        <taxon>Papilionoideae</taxon>
        <taxon>50 kb inversion clade</taxon>
        <taxon>NPAAA clade</taxon>
        <taxon>indigoferoid/millettioid clade</taxon>
        <taxon>Phaseoleae</taxon>
        <taxon>Phaseolus</taxon>
    </lineage>
</organism>
<protein>
    <submittedName>
        <fullName evidence="1">Uncharacterized protein</fullName>
    </submittedName>
</protein>
<evidence type="ECO:0000313" key="2">
    <source>
        <dbReference type="Proteomes" id="UP001374584"/>
    </source>
</evidence>
<gene>
    <name evidence="1" type="ORF">VNO80_06839</name>
</gene>
<dbReference type="EMBL" id="JAYMYR010000003">
    <property type="protein sequence ID" value="KAK7373432.1"/>
    <property type="molecule type" value="Genomic_DNA"/>
</dbReference>